<proteinExistence type="predicted"/>
<comment type="caution">
    <text evidence="3">The sequence shown here is derived from an EMBL/GenBank/DDBJ whole genome shotgun (WGS) entry which is preliminary data.</text>
</comment>
<sequence length="543" mass="61408">MASLNISKMVLDKDSWENIPPMVFKSFQTTNTNMFAIKKWADFYESRAKSQTEFLTKMEEKLTSMEHNLGSLQERMLNGEQNLASESDTVRQQALTCAHTFQRMEACLALVFRQLGQTFGVHIDCAGPPEPASAASPLPGSAEEPEGEEREEREEEAEKPDGVSLMKTSLLGLEKELEAVKMAFDKWREGHAEDEQRYETIQSSIQDLQHASGESQGSISTCQELLEEHSRASESLRAELAQTQASVQELHSTRVQQEDVEAAIQQNNEELEAQSRKTDDAVDRLGRRLEEHVSEVQRLVSEMGRQTDERVEDYSNQVAKMVEGHMNPLNAYLNTMHVKIDVIRVDLDKLKDQAPRFAASIEQVTKKLQDVEEVHESKSSELNGSMEDLRETMAKNVERHDGQHGQLSKSMKELSQDLERRLVETRSFAERTSESLELVKQEDLSGLARELLILDQKVAKWVHSTPLPARISEARLYSLEARLADEMDARIAFECKVRKGLQTTPREPSDDVTNLVLPQLSQESFGPGYAKNGPPSGRRRLAR</sequence>
<feature type="coiled-coil region" evidence="1">
    <location>
        <begin position="226"/>
        <end position="302"/>
    </location>
</feature>
<dbReference type="Proteomes" id="UP001642484">
    <property type="component" value="Unassembled WGS sequence"/>
</dbReference>
<feature type="compositionally biased region" description="Low complexity" evidence="2">
    <location>
        <begin position="132"/>
        <end position="142"/>
    </location>
</feature>
<feature type="region of interest" description="Disordered" evidence="2">
    <location>
        <begin position="128"/>
        <end position="164"/>
    </location>
</feature>
<dbReference type="SUPFAM" id="SSF58113">
    <property type="entry name" value="Apolipoprotein A-I"/>
    <property type="match status" value="1"/>
</dbReference>
<reference evidence="3 4" key="1">
    <citation type="submission" date="2024-02" db="EMBL/GenBank/DDBJ databases">
        <authorList>
            <person name="Chen Y."/>
            <person name="Shah S."/>
            <person name="Dougan E. K."/>
            <person name="Thang M."/>
            <person name="Chan C."/>
        </authorList>
    </citation>
    <scope>NUCLEOTIDE SEQUENCE [LARGE SCALE GENOMIC DNA]</scope>
</reference>
<organism evidence="3 4">
    <name type="scientific">Durusdinium trenchii</name>
    <dbReference type="NCBI Taxonomy" id="1381693"/>
    <lineage>
        <taxon>Eukaryota</taxon>
        <taxon>Sar</taxon>
        <taxon>Alveolata</taxon>
        <taxon>Dinophyceae</taxon>
        <taxon>Suessiales</taxon>
        <taxon>Symbiodiniaceae</taxon>
        <taxon>Durusdinium</taxon>
    </lineage>
</organism>
<evidence type="ECO:0000256" key="2">
    <source>
        <dbReference type="SAM" id="MobiDB-lite"/>
    </source>
</evidence>
<evidence type="ECO:0000313" key="3">
    <source>
        <dbReference type="EMBL" id="CAK9035570.1"/>
    </source>
</evidence>
<feature type="compositionally biased region" description="Acidic residues" evidence="2">
    <location>
        <begin position="143"/>
        <end position="158"/>
    </location>
</feature>
<evidence type="ECO:0000256" key="1">
    <source>
        <dbReference type="SAM" id="Coils"/>
    </source>
</evidence>
<protein>
    <submittedName>
        <fullName evidence="3">Uncharacterized protein</fullName>
    </submittedName>
</protein>
<feature type="region of interest" description="Disordered" evidence="2">
    <location>
        <begin position="523"/>
        <end position="543"/>
    </location>
</feature>
<keyword evidence="1" id="KW-0175">Coiled coil</keyword>
<dbReference type="EMBL" id="CAXAMN010011558">
    <property type="protein sequence ID" value="CAK9035570.1"/>
    <property type="molecule type" value="Genomic_DNA"/>
</dbReference>
<keyword evidence="4" id="KW-1185">Reference proteome</keyword>
<evidence type="ECO:0000313" key="4">
    <source>
        <dbReference type="Proteomes" id="UP001642484"/>
    </source>
</evidence>
<accession>A0ABP0LB73</accession>
<name>A0ABP0LB73_9DINO</name>
<gene>
    <name evidence="3" type="ORF">CCMP2556_LOCUS19956</name>
</gene>